<feature type="region of interest" description="Disordered" evidence="1">
    <location>
        <begin position="1"/>
        <end position="43"/>
    </location>
</feature>
<evidence type="ECO:0000313" key="3">
    <source>
        <dbReference type="Proteomes" id="UP000003100"/>
    </source>
</evidence>
<evidence type="ECO:0000256" key="1">
    <source>
        <dbReference type="SAM" id="MobiDB-lite"/>
    </source>
</evidence>
<gene>
    <name evidence="2" type="ORF">RUMHYD_03745</name>
</gene>
<dbReference type="AlphaFoldDB" id="C0CS93"/>
<dbReference type="EMBL" id="ACBZ01000200">
    <property type="protein sequence ID" value="EEG47355.1"/>
    <property type="molecule type" value="Genomic_DNA"/>
</dbReference>
<sequence>MDKTESIRGHGGVKVEETGKKGKNRGKGCRNMRIDLYTKNPHA</sequence>
<organism evidence="2 3">
    <name type="scientific">Blautia hydrogenotrophica (strain DSM 10507 / JCM 14656 / S5a33)</name>
    <name type="common">Ruminococcus hydrogenotrophicus</name>
    <dbReference type="NCBI Taxonomy" id="476272"/>
    <lineage>
        <taxon>Bacteria</taxon>
        <taxon>Bacillati</taxon>
        <taxon>Bacillota</taxon>
        <taxon>Clostridia</taxon>
        <taxon>Lachnospirales</taxon>
        <taxon>Lachnospiraceae</taxon>
        <taxon>Blautia</taxon>
    </lineage>
</organism>
<feature type="compositionally biased region" description="Basic residues" evidence="1">
    <location>
        <begin position="21"/>
        <end position="30"/>
    </location>
</feature>
<feature type="compositionally biased region" description="Basic and acidic residues" evidence="1">
    <location>
        <begin position="1"/>
        <end position="20"/>
    </location>
</feature>
<reference evidence="2 3" key="2">
    <citation type="submission" date="2009-02" db="EMBL/GenBank/DDBJ databases">
        <title>Draft genome sequence of Blautia hydrogenotrophica DSM 10507 (Ruminococcus hydrogenotrophicus DSM 10507).</title>
        <authorList>
            <person name="Sudarsanam P."/>
            <person name="Ley R."/>
            <person name="Guruge J."/>
            <person name="Turnbaugh P.J."/>
            <person name="Mahowald M."/>
            <person name="Liep D."/>
            <person name="Gordon J."/>
        </authorList>
    </citation>
    <scope>NUCLEOTIDE SEQUENCE [LARGE SCALE GENOMIC DNA]</scope>
    <source>
        <strain evidence="3">DSM 10507 / JCM 14656 / S5a33</strain>
    </source>
</reference>
<proteinExistence type="predicted"/>
<comment type="caution">
    <text evidence="2">The sequence shown here is derived from an EMBL/GenBank/DDBJ whole genome shotgun (WGS) entry which is preliminary data.</text>
</comment>
<keyword evidence="3" id="KW-1185">Reference proteome</keyword>
<name>C0CS93_BLAHS</name>
<dbReference type="Proteomes" id="UP000003100">
    <property type="component" value="Unassembled WGS sequence"/>
</dbReference>
<dbReference type="PATRIC" id="fig|476272.21.peg.428"/>
<accession>C0CS93</accession>
<evidence type="ECO:0000313" key="2">
    <source>
        <dbReference type="EMBL" id="EEG47355.1"/>
    </source>
</evidence>
<protein>
    <submittedName>
        <fullName evidence="2">Uncharacterized protein</fullName>
    </submittedName>
</protein>
<reference evidence="2 3" key="1">
    <citation type="submission" date="2009-01" db="EMBL/GenBank/DDBJ databases">
        <authorList>
            <person name="Fulton L."/>
            <person name="Clifton S."/>
            <person name="Fulton B."/>
            <person name="Xu J."/>
            <person name="Minx P."/>
            <person name="Pepin K.H."/>
            <person name="Johnson M."/>
            <person name="Bhonagiri V."/>
            <person name="Nash W.E."/>
            <person name="Mardis E.R."/>
            <person name="Wilson R.K."/>
        </authorList>
    </citation>
    <scope>NUCLEOTIDE SEQUENCE [LARGE SCALE GENOMIC DNA]</scope>
    <source>
        <strain evidence="3">DSM 10507 / JCM 14656 / S5a33</strain>
    </source>
</reference>
<dbReference type="HOGENOM" id="CLU_3230350_0_0_9"/>